<dbReference type="STRING" id="1423739.FC85_GL000596"/>
<dbReference type="InterPro" id="IPR013785">
    <property type="entry name" value="Aldolase_TIM"/>
</dbReference>
<keyword evidence="3" id="KW-0746">Sphingolipid metabolism</keyword>
<dbReference type="PANTHER" id="PTHR15172">
    <property type="entry name" value="GALACTOCEREBROSIDASE"/>
    <property type="match status" value="1"/>
</dbReference>
<dbReference type="InterPro" id="IPR049161">
    <property type="entry name" value="GH59_cat"/>
</dbReference>
<dbReference type="GO" id="GO:0005764">
    <property type="term" value="C:lysosome"/>
    <property type="evidence" value="ECO:0007669"/>
    <property type="project" value="TreeGrafter"/>
</dbReference>
<dbReference type="Gene3D" id="3.20.20.70">
    <property type="entry name" value="Aldolase class I"/>
    <property type="match status" value="1"/>
</dbReference>
<dbReference type="Gene3D" id="2.60.120.560">
    <property type="entry name" value="Exo-inulinase, domain 1"/>
    <property type="match status" value="1"/>
</dbReference>
<dbReference type="EMBL" id="AZEY01000079">
    <property type="protein sequence ID" value="KRL64812.1"/>
    <property type="molecule type" value="Genomic_DNA"/>
</dbReference>
<organism evidence="7 8">
    <name type="scientific">Lentilactobacillus diolivorans DSM 14421</name>
    <dbReference type="NCBI Taxonomy" id="1423739"/>
    <lineage>
        <taxon>Bacteria</taxon>
        <taxon>Bacillati</taxon>
        <taxon>Bacillota</taxon>
        <taxon>Bacilli</taxon>
        <taxon>Lactobacillales</taxon>
        <taxon>Lactobacillaceae</taxon>
        <taxon>Lentilactobacillus</taxon>
    </lineage>
</organism>
<evidence type="ECO:0000259" key="6">
    <source>
        <dbReference type="Pfam" id="PF02057"/>
    </source>
</evidence>
<keyword evidence="4" id="KW-0442">Lipid degradation</keyword>
<evidence type="ECO:0000256" key="5">
    <source>
        <dbReference type="ARBA" id="ARBA00033098"/>
    </source>
</evidence>
<dbReference type="GO" id="GO:0016020">
    <property type="term" value="C:membrane"/>
    <property type="evidence" value="ECO:0007669"/>
    <property type="project" value="GOC"/>
</dbReference>
<feature type="domain" description="Glycosyl hydrolase family 59 catalytic" evidence="6">
    <location>
        <begin position="23"/>
        <end position="361"/>
    </location>
</feature>
<sequence length="851" mass="96088">MNETNFVIDGNQLDTNALNANTFKGFGYLSCNNSSRLLLDYKWEHQDSYHQILQILFGGKHPLMRMLKVEMGDDANTSSGTEPATMRSADDQANVRRGAGFQLIADAKAIQPELKTCVLRWGEPGFLRKRWFNVKTTDPNNQVDDQAYEPMYQWYKKTIIAAYQEYGYLIDYVDPDRNETKHPMTKWIKWFANRIANDQSEFPSGFPIDAYQRIKLIAADENYETDFGDSMIADKDLRIKVPAVGFHYNTNDGRHKPFTKLADYFNHEVWYSEGISPMTFGKYRVKASNGDGIGGVQSGLDVANRLIKSYVESRRSLYIFQPAVSAYYPGVNYSHKELIAASRPWSGYFAVDNIGLQCMKHFSDFAKAGWDDENAWRYLTSACDSGVGGTENLDHRTAAPSYMTLMAPDKSNYSVIMVNDSGEPRTYRIQIKNVGRQLNQKLTVWQSVGPKDAADPYDSQIKQIRETITPIDGRAKITVNPHSIVTATTLELTHDDEVVYHRLQSTHDDYTLGINNDQGILYEDDFQYQDYPKNYLKSRGGTPRYTADQGGAFEVVNRNGKNVMGQQITEKQRALDWEYSFAPNLTFGDDKWTDYVVDVSMKFDDQTLQNSPTGNYFGIGLNEMTDVKGRLESAPYVFKLFTNGSCQLIKDDRIVELGYVDSLDVSQNHHVSFLDDGNQLKASVDGKIVFNYVDTDNPHFSGRVKLGSGYYHTQINQISVRKIHQNGPLISRRFDNLDDGVVYTGNWEHVCGLGNTKWNRTLSYGQPAVDNSTAVAFDFTGTGFSLIGTQESVSHLQVVVDGTILHWNYQPQKGGERSENTIITGLSVGKHHVQVTVIAGKYTLDAIDTIA</sequence>
<dbReference type="Proteomes" id="UP000052013">
    <property type="component" value="Unassembled WGS sequence"/>
</dbReference>
<protein>
    <recommendedName>
        <fullName evidence="2">galactosylceramidase</fullName>
        <ecNumber evidence="2">3.2.1.46</ecNumber>
    </recommendedName>
    <alternativeName>
        <fullName evidence="5">Galactosylceramidase</fullName>
    </alternativeName>
</protein>
<dbReference type="AlphaFoldDB" id="A0A0R1S7J3"/>
<evidence type="ECO:0000256" key="4">
    <source>
        <dbReference type="ARBA" id="ARBA00022963"/>
    </source>
</evidence>
<dbReference type="GO" id="GO:0004336">
    <property type="term" value="F:galactosylceramidase activity"/>
    <property type="evidence" value="ECO:0007669"/>
    <property type="project" value="UniProtKB-EC"/>
</dbReference>
<dbReference type="Pfam" id="PF02057">
    <property type="entry name" value="Glyco_hydro_59"/>
    <property type="match status" value="1"/>
</dbReference>
<accession>A0A0R1S7J3</accession>
<evidence type="ECO:0000313" key="8">
    <source>
        <dbReference type="Proteomes" id="UP000052013"/>
    </source>
</evidence>
<dbReference type="GO" id="GO:0006683">
    <property type="term" value="P:galactosylceramide catabolic process"/>
    <property type="evidence" value="ECO:0007669"/>
    <property type="project" value="InterPro"/>
</dbReference>
<name>A0A0R1S7J3_9LACO</name>
<evidence type="ECO:0000256" key="2">
    <source>
        <dbReference type="ARBA" id="ARBA00012657"/>
    </source>
</evidence>
<dbReference type="RefSeq" id="WP_057865068.1">
    <property type="nucleotide sequence ID" value="NZ_AZEY01000079.1"/>
</dbReference>
<dbReference type="Gene3D" id="2.60.120.260">
    <property type="entry name" value="Galactose-binding domain-like"/>
    <property type="match status" value="1"/>
</dbReference>
<evidence type="ECO:0000256" key="3">
    <source>
        <dbReference type="ARBA" id="ARBA00022919"/>
    </source>
</evidence>
<reference evidence="7 8" key="1">
    <citation type="journal article" date="2015" name="Genome Announc.">
        <title>Expanding the biotechnology potential of lactobacilli through comparative genomics of 213 strains and associated genera.</title>
        <authorList>
            <person name="Sun Z."/>
            <person name="Harris H.M."/>
            <person name="McCann A."/>
            <person name="Guo C."/>
            <person name="Argimon S."/>
            <person name="Zhang W."/>
            <person name="Yang X."/>
            <person name="Jeffery I.B."/>
            <person name="Cooney J.C."/>
            <person name="Kagawa T.F."/>
            <person name="Liu W."/>
            <person name="Song Y."/>
            <person name="Salvetti E."/>
            <person name="Wrobel A."/>
            <person name="Rasinkangas P."/>
            <person name="Parkhill J."/>
            <person name="Rea M.C."/>
            <person name="O'Sullivan O."/>
            <person name="Ritari J."/>
            <person name="Douillard F.P."/>
            <person name="Paul Ross R."/>
            <person name="Yang R."/>
            <person name="Briner A.E."/>
            <person name="Felis G.E."/>
            <person name="de Vos W.M."/>
            <person name="Barrangou R."/>
            <person name="Klaenhammer T.R."/>
            <person name="Caufield P.W."/>
            <person name="Cui Y."/>
            <person name="Zhang H."/>
            <person name="O'Toole P.W."/>
        </authorList>
    </citation>
    <scope>NUCLEOTIDE SEQUENCE [LARGE SCALE GENOMIC DNA]</scope>
    <source>
        <strain evidence="7 8">DSM 14421</strain>
    </source>
</reference>
<dbReference type="PATRIC" id="fig|1423739.3.peg.624"/>
<comment type="caution">
    <text evidence="7">The sequence shown here is derived from an EMBL/GenBank/DDBJ whole genome shotgun (WGS) entry which is preliminary data.</text>
</comment>
<evidence type="ECO:0000313" key="7">
    <source>
        <dbReference type="EMBL" id="KRL64812.1"/>
    </source>
</evidence>
<dbReference type="SUPFAM" id="SSF51445">
    <property type="entry name" value="(Trans)glycosidases"/>
    <property type="match status" value="1"/>
</dbReference>
<dbReference type="EC" id="3.2.1.46" evidence="2"/>
<gene>
    <name evidence="7" type="ORF">FC85_GL000596</name>
</gene>
<proteinExistence type="inferred from homology"/>
<dbReference type="InterPro" id="IPR001286">
    <property type="entry name" value="Glyco_hydro_59"/>
</dbReference>
<keyword evidence="3" id="KW-0443">Lipid metabolism</keyword>
<comment type="similarity">
    <text evidence="1">Belongs to the glycosyl hydrolase 59 family.</text>
</comment>
<dbReference type="Gene3D" id="3.20.20.80">
    <property type="entry name" value="Glycosidases"/>
    <property type="match status" value="1"/>
</dbReference>
<dbReference type="InterPro" id="IPR017853">
    <property type="entry name" value="GH"/>
</dbReference>
<evidence type="ECO:0000256" key="1">
    <source>
        <dbReference type="ARBA" id="ARBA00005637"/>
    </source>
</evidence>
<dbReference type="PANTHER" id="PTHR15172:SF1">
    <property type="entry name" value="GALACTOCEREBROSIDASE"/>
    <property type="match status" value="1"/>
</dbReference>